<keyword evidence="5" id="KW-0560">Oxidoreductase</keyword>
<reference evidence="8 9" key="1">
    <citation type="journal article" date="2014" name="Genome Biol. Evol.">
        <title>Comparative genomics and transcriptomics analyses reveal divergent lifestyle features of nematode endoparasitic fungus Hirsutella minnesotensis.</title>
        <authorList>
            <person name="Lai Y."/>
            <person name="Liu K."/>
            <person name="Zhang X."/>
            <person name="Zhang X."/>
            <person name="Li K."/>
            <person name="Wang N."/>
            <person name="Shu C."/>
            <person name="Wu Y."/>
            <person name="Wang C."/>
            <person name="Bushley K.E."/>
            <person name="Xiang M."/>
            <person name="Liu X."/>
        </authorList>
    </citation>
    <scope>NUCLEOTIDE SEQUENCE [LARGE SCALE GENOMIC DNA]</scope>
    <source>
        <strain evidence="8 9">3608</strain>
    </source>
</reference>
<dbReference type="PANTHER" id="PTHR47356:SF2">
    <property type="entry name" value="FAD-BINDING DOMAIN-CONTAINING PROTEIN-RELATED"/>
    <property type="match status" value="1"/>
</dbReference>
<evidence type="ECO:0000313" key="9">
    <source>
        <dbReference type="Proteomes" id="UP000054481"/>
    </source>
</evidence>
<feature type="domain" description="FAD-binding" evidence="7">
    <location>
        <begin position="19"/>
        <end position="346"/>
    </location>
</feature>
<name>A0A0F7ZZS3_9HYPO</name>
<dbReference type="InterPro" id="IPR050562">
    <property type="entry name" value="FAD_mOase_fung"/>
</dbReference>
<sequence>MSYTRQASLGFPTPQGLRAVIVGASITGLAAAHTFHTAGIDYIVLEKQQSNIPQVRGGITVPLSVLKILQQFGALHGLCALDHECVKAQRVYQEDGRERSSGLLFSGAGRSEQETWALHVLRADLRRALYESLPVPSKVLWGKEVVGFEETQEHVLVKLSDGSVEAADFVLGADGADGIVRRVVHPPLPDESAEIEGSFGRGELVALVGHAAGDSFPSNEALVHHNNAGTIRVIVVHGKKWITFLAVSQIEARERRKRCYNHSKAAIDKLVASLYDFPLCNGNMSFGELWERRCDAQLTDLHEYNLPKWHRGRFVLAGNAAYETTPALGHGRALGIEGVTLITNLIREAATAKAGCGKLSVTDLDLVFSRYQATHRPRIEIFRQVSSFACEQLRAPRSRWALVGSSRLNRFIASACFDLFADFILDAPTLDSAPRGLLPAPTLHGPNHLSEASHSDSIDGGQIGASKGFPIPILLATLRRMIAMCVFAYVRTY</sequence>
<dbReference type="Gene3D" id="3.50.50.60">
    <property type="entry name" value="FAD/NAD(P)-binding domain"/>
    <property type="match status" value="1"/>
</dbReference>
<protein>
    <recommendedName>
        <fullName evidence="7">FAD-binding domain-containing protein</fullName>
    </recommendedName>
</protein>
<gene>
    <name evidence="8" type="ORF">HIM_05839</name>
</gene>
<evidence type="ECO:0000256" key="6">
    <source>
        <dbReference type="ARBA" id="ARBA00023033"/>
    </source>
</evidence>
<evidence type="ECO:0000256" key="3">
    <source>
        <dbReference type="ARBA" id="ARBA00022630"/>
    </source>
</evidence>
<dbReference type="GO" id="GO:0004497">
    <property type="term" value="F:monooxygenase activity"/>
    <property type="evidence" value="ECO:0007669"/>
    <property type="project" value="UniProtKB-KW"/>
</dbReference>
<dbReference type="GO" id="GO:0071949">
    <property type="term" value="F:FAD binding"/>
    <property type="evidence" value="ECO:0007669"/>
    <property type="project" value="InterPro"/>
</dbReference>
<dbReference type="Pfam" id="PF01494">
    <property type="entry name" value="FAD_binding_3"/>
    <property type="match status" value="1"/>
</dbReference>
<dbReference type="AlphaFoldDB" id="A0A0F7ZZS3"/>
<evidence type="ECO:0000256" key="2">
    <source>
        <dbReference type="ARBA" id="ARBA00007992"/>
    </source>
</evidence>
<evidence type="ECO:0000259" key="7">
    <source>
        <dbReference type="Pfam" id="PF01494"/>
    </source>
</evidence>
<dbReference type="InterPro" id="IPR036188">
    <property type="entry name" value="FAD/NAD-bd_sf"/>
</dbReference>
<dbReference type="Proteomes" id="UP000054481">
    <property type="component" value="Unassembled WGS sequence"/>
</dbReference>
<dbReference type="InterPro" id="IPR002938">
    <property type="entry name" value="FAD-bd"/>
</dbReference>
<dbReference type="SUPFAM" id="SSF51905">
    <property type="entry name" value="FAD/NAD(P)-binding domain"/>
    <property type="match status" value="1"/>
</dbReference>
<evidence type="ECO:0000256" key="4">
    <source>
        <dbReference type="ARBA" id="ARBA00022827"/>
    </source>
</evidence>
<evidence type="ECO:0000256" key="5">
    <source>
        <dbReference type="ARBA" id="ARBA00023002"/>
    </source>
</evidence>
<evidence type="ECO:0000313" key="8">
    <source>
        <dbReference type="EMBL" id="KJZ74722.1"/>
    </source>
</evidence>
<dbReference type="PRINTS" id="PR00420">
    <property type="entry name" value="RNGMNOXGNASE"/>
</dbReference>
<keyword evidence="3" id="KW-0285">Flavoprotein</keyword>
<comment type="cofactor">
    <cofactor evidence="1">
        <name>FAD</name>
        <dbReference type="ChEBI" id="CHEBI:57692"/>
    </cofactor>
</comment>
<keyword evidence="9" id="KW-1185">Reference proteome</keyword>
<evidence type="ECO:0000256" key="1">
    <source>
        <dbReference type="ARBA" id="ARBA00001974"/>
    </source>
</evidence>
<comment type="similarity">
    <text evidence="2">Belongs to the paxM FAD-dependent monooxygenase family.</text>
</comment>
<dbReference type="OrthoDB" id="2431938at2759"/>
<accession>A0A0F7ZZS3</accession>
<proteinExistence type="inferred from homology"/>
<dbReference type="PANTHER" id="PTHR47356">
    <property type="entry name" value="FAD-DEPENDENT MONOOXYGENASE ASQG-RELATED"/>
    <property type="match status" value="1"/>
</dbReference>
<organism evidence="8 9">
    <name type="scientific">Hirsutella minnesotensis 3608</name>
    <dbReference type="NCBI Taxonomy" id="1043627"/>
    <lineage>
        <taxon>Eukaryota</taxon>
        <taxon>Fungi</taxon>
        <taxon>Dikarya</taxon>
        <taxon>Ascomycota</taxon>
        <taxon>Pezizomycotina</taxon>
        <taxon>Sordariomycetes</taxon>
        <taxon>Hypocreomycetidae</taxon>
        <taxon>Hypocreales</taxon>
        <taxon>Ophiocordycipitaceae</taxon>
        <taxon>Hirsutella</taxon>
    </lineage>
</organism>
<keyword evidence="4" id="KW-0274">FAD</keyword>
<keyword evidence="6" id="KW-0503">Monooxygenase</keyword>
<dbReference type="EMBL" id="KQ030523">
    <property type="protein sequence ID" value="KJZ74722.1"/>
    <property type="molecule type" value="Genomic_DNA"/>
</dbReference>